<feature type="coiled-coil region" evidence="4">
    <location>
        <begin position="1"/>
        <end position="35"/>
    </location>
</feature>
<dbReference type="EMBL" id="CAJVPZ010040753">
    <property type="protein sequence ID" value="CAG8760230.1"/>
    <property type="molecule type" value="Genomic_DNA"/>
</dbReference>
<evidence type="ECO:0000313" key="6">
    <source>
        <dbReference type="Proteomes" id="UP000789396"/>
    </source>
</evidence>
<dbReference type="Proteomes" id="UP000789396">
    <property type="component" value="Unassembled WGS sequence"/>
</dbReference>
<dbReference type="GO" id="GO:0000796">
    <property type="term" value="C:condensin complex"/>
    <property type="evidence" value="ECO:0007669"/>
    <property type="project" value="TreeGrafter"/>
</dbReference>
<evidence type="ECO:0000256" key="4">
    <source>
        <dbReference type="SAM" id="Coils"/>
    </source>
</evidence>
<protein>
    <submittedName>
        <fullName evidence="5">5939_t:CDS:1</fullName>
    </submittedName>
</protein>
<dbReference type="Gene3D" id="3.40.50.300">
    <property type="entry name" value="P-loop containing nucleotide triphosphate hydrolases"/>
    <property type="match status" value="1"/>
</dbReference>
<dbReference type="GO" id="GO:0007076">
    <property type="term" value="P:mitotic chromosome condensation"/>
    <property type="evidence" value="ECO:0007669"/>
    <property type="project" value="TreeGrafter"/>
</dbReference>
<dbReference type="PANTHER" id="PTHR18937">
    <property type="entry name" value="STRUCTURAL MAINTENANCE OF CHROMOSOMES SMC FAMILY MEMBER"/>
    <property type="match status" value="1"/>
</dbReference>
<evidence type="ECO:0000256" key="1">
    <source>
        <dbReference type="ARBA" id="ARBA00022741"/>
    </source>
</evidence>
<dbReference type="GO" id="GO:0005524">
    <property type="term" value="F:ATP binding"/>
    <property type="evidence" value="ECO:0007669"/>
    <property type="project" value="UniProtKB-KW"/>
</dbReference>
<evidence type="ECO:0000313" key="5">
    <source>
        <dbReference type="EMBL" id="CAG8760230.1"/>
    </source>
</evidence>
<gene>
    <name evidence="5" type="ORF">RFULGI_LOCUS14251</name>
</gene>
<sequence>MQKILIEIEKLTTELEGLKSQSSKIEDEIKMLHEQILQAGGDKLRSQKYQVDSIKEKIGMINDRITASQVAKSKAEKDVLKLENSIAKNENETEQLKQELEQLEVDIRQKAEIARSISDRSNEARRVLDDKKEELDEIKTELDEKTEIINQIRAVEPRPEFQTYTDDELLAMDKETLKNEIESLNDANPNLNVLLEYRRCEEEYTSRVKDLEEVTSIRDECKRQYDELRKLRLEEFMHGFNLISQKLKEMYQCCDSLDPFSEGIIFSVMPPKKSWKNISNLSGGEK</sequence>
<proteinExistence type="predicted"/>
<keyword evidence="1" id="KW-0547">Nucleotide-binding</keyword>
<reference evidence="5" key="1">
    <citation type="submission" date="2021-06" db="EMBL/GenBank/DDBJ databases">
        <authorList>
            <person name="Kallberg Y."/>
            <person name="Tangrot J."/>
            <person name="Rosling A."/>
        </authorList>
    </citation>
    <scope>NUCLEOTIDE SEQUENCE</scope>
    <source>
        <strain evidence="5">IN212</strain>
    </source>
</reference>
<dbReference type="SUPFAM" id="SSF52540">
    <property type="entry name" value="P-loop containing nucleoside triphosphate hydrolases"/>
    <property type="match status" value="1"/>
</dbReference>
<name>A0A9N9J5A9_9GLOM</name>
<evidence type="ECO:0000256" key="3">
    <source>
        <dbReference type="ARBA" id="ARBA00023242"/>
    </source>
</evidence>
<accession>A0A9N9J5A9</accession>
<dbReference type="OrthoDB" id="5575062at2759"/>
<keyword evidence="6" id="KW-1185">Reference proteome</keyword>
<dbReference type="AlphaFoldDB" id="A0A9N9J5A9"/>
<keyword evidence="4" id="KW-0175">Coiled coil</keyword>
<feature type="non-terminal residue" evidence="5">
    <location>
        <position position="286"/>
    </location>
</feature>
<comment type="caution">
    <text evidence="5">The sequence shown here is derived from an EMBL/GenBank/DDBJ whole genome shotgun (WGS) entry which is preliminary data.</text>
</comment>
<keyword evidence="3" id="KW-0539">Nucleus</keyword>
<dbReference type="InterPro" id="IPR027417">
    <property type="entry name" value="P-loop_NTPase"/>
</dbReference>
<dbReference type="PANTHER" id="PTHR18937:SF172">
    <property type="entry name" value="STRUCTURAL MAINTENANCE OF CHROMOSOMES PROTEIN"/>
    <property type="match status" value="1"/>
</dbReference>
<feature type="coiled-coil region" evidence="4">
    <location>
        <begin position="70"/>
        <end position="231"/>
    </location>
</feature>
<keyword evidence="2" id="KW-0067">ATP-binding</keyword>
<evidence type="ECO:0000256" key="2">
    <source>
        <dbReference type="ARBA" id="ARBA00022840"/>
    </source>
</evidence>
<organism evidence="5 6">
    <name type="scientific">Racocetra fulgida</name>
    <dbReference type="NCBI Taxonomy" id="60492"/>
    <lineage>
        <taxon>Eukaryota</taxon>
        <taxon>Fungi</taxon>
        <taxon>Fungi incertae sedis</taxon>
        <taxon>Mucoromycota</taxon>
        <taxon>Glomeromycotina</taxon>
        <taxon>Glomeromycetes</taxon>
        <taxon>Diversisporales</taxon>
        <taxon>Gigasporaceae</taxon>
        <taxon>Racocetra</taxon>
    </lineage>
</organism>